<protein>
    <submittedName>
        <fullName evidence="1">Uncharacterized protein</fullName>
    </submittedName>
</protein>
<evidence type="ECO:0000313" key="1">
    <source>
        <dbReference type="EMBL" id="MFC4109321.1"/>
    </source>
</evidence>
<dbReference type="RefSeq" id="WP_377550562.1">
    <property type="nucleotide sequence ID" value="NZ_JBHSBN010000023.1"/>
</dbReference>
<accession>A0ABV8KTQ1</accession>
<evidence type="ECO:0000313" key="2">
    <source>
        <dbReference type="Proteomes" id="UP001595868"/>
    </source>
</evidence>
<dbReference type="EMBL" id="JBHSBN010000023">
    <property type="protein sequence ID" value="MFC4109321.1"/>
    <property type="molecule type" value="Genomic_DNA"/>
</dbReference>
<dbReference type="Proteomes" id="UP001595868">
    <property type="component" value="Unassembled WGS sequence"/>
</dbReference>
<name>A0ABV8KTQ1_9ACTN</name>
<proteinExistence type="predicted"/>
<keyword evidence="2" id="KW-1185">Reference proteome</keyword>
<comment type="caution">
    <text evidence="1">The sequence shown here is derived from an EMBL/GenBank/DDBJ whole genome shotgun (WGS) entry which is preliminary data.</text>
</comment>
<reference evidence="2" key="1">
    <citation type="journal article" date="2019" name="Int. J. Syst. Evol. Microbiol.">
        <title>The Global Catalogue of Microorganisms (GCM) 10K type strain sequencing project: providing services to taxonomists for standard genome sequencing and annotation.</title>
        <authorList>
            <consortium name="The Broad Institute Genomics Platform"/>
            <consortium name="The Broad Institute Genome Sequencing Center for Infectious Disease"/>
            <person name="Wu L."/>
            <person name="Ma J."/>
        </authorList>
    </citation>
    <scope>NUCLEOTIDE SEQUENCE [LARGE SCALE GENOMIC DNA]</scope>
    <source>
        <strain evidence="2">2902at01</strain>
    </source>
</reference>
<sequence length="390" mass="44162">MPDPRQDVRPQRDGYVAGRDLHLHLTGKQLSFYPEETFAVPLTYDRARPIFVQYLNPEIRSCYGKPAAGAFTDADLAQVLHATRLAVLATDEELIIPASYLFEVPILPVFLTRIRPLIARGEVHYSSHIGDLQSYVEHKAVEYRHDVRNPYGLAPTRSVTDGLIWRPRYARNTASDIEQGWREALSPDGQLGAALLGISRRWPPSAGDAETHLLEVPERLDGQAFISRFVRATLPVDLKPEERIRIDMFLSREYLASYLQDLDAAVVADFDFGDYSCGVRQVYGQLGDRVLSARTFDLALRWLGIYNFVHRGARWGQLLALRSTAEFGAVAIATQHPAMRVRLRDAIIRTKGRRRYRNAESLGQAREIVSLVADKLDVQFDSQHLNRRTA</sequence>
<gene>
    <name evidence="1" type="ORF">ACFOX0_25745</name>
</gene>
<organism evidence="1 2">
    <name type="scientific">Micromonospora zhanjiangensis</name>
    <dbReference type="NCBI Taxonomy" id="1522057"/>
    <lineage>
        <taxon>Bacteria</taxon>
        <taxon>Bacillati</taxon>
        <taxon>Actinomycetota</taxon>
        <taxon>Actinomycetes</taxon>
        <taxon>Micromonosporales</taxon>
        <taxon>Micromonosporaceae</taxon>
        <taxon>Micromonospora</taxon>
    </lineage>
</organism>